<feature type="transmembrane region" description="Helical" evidence="9">
    <location>
        <begin position="12"/>
        <end position="34"/>
    </location>
</feature>
<evidence type="ECO:0000256" key="7">
    <source>
        <dbReference type="ARBA" id="ARBA00023136"/>
    </source>
</evidence>
<gene>
    <name evidence="9 10" type="primary">mscL</name>
    <name evidence="10" type="ORF">ACFPJ6_13685</name>
</gene>
<keyword evidence="8 9" id="KW-0407">Ion channel</keyword>
<accession>A0ABW0GPF4</accession>
<dbReference type="RefSeq" id="WP_340271129.1">
    <property type="nucleotide sequence ID" value="NZ_JBBEOG010000009.1"/>
</dbReference>
<dbReference type="Gene3D" id="1.10.1200.120">
    <property type="entry name" value="Large-conductance mechanosensitive channel, MscL, domain 1"/>
    <property type="match status" value="1"/>
</dbReference>
<keyword evidence="5 9" id="KW-1133">Transmembrane helix</keyword>
<evidence type="ECO:0000313" key="11">
    <source>
        <dbReference type="Proteomes" id="UP001596122"/>
    </source>
</evidence>
<evidence type="ECO:0000256" key="6">
    <source>
        <dbReference type="ARBA" id="ARBA00023065"/>
    </source>
</evidence>
<evidence type="ECO:0000256" key="3">
    <source>
        <dbReference type="ARBA" id="ARBA00022475"/>
    </source>
</evidence>
<dbReference type="PANTHER" id="PTHR30266">
    <property type="entry name" value="MECHANOSENSITIVE CHANNEL MSCL"/>
    <property type="match status" value="1"/>
</dbReference>
<dbReference type="NCBIfam" id="TIGR00220">
    <property type="entry name" value="mscL"/>
    <property type="match status" value="1"/>
</dbReference>
<comment type="caution">
    <text evidence="10">The sequence shown here is derived from an EMBL/GenBank/DDBJ whole genome shotgun (WGS) entry which is preliminary data.</text>
</comment>
<dbReference type="PRINTS" id="PR01264">
    <property type="entry name" value="MECHCHANNEL"/>
</dbReference>
<keyword evidence="6 9" id="KW-0406">Ion transport</keyword>
<keyword evidence="7 9" id="KW-0472">Membrane</keyword>
<dbReference type="Proteomes" id="UP001596122">
    <property type="component" value="Unassembled WGS sequence"/>
</dbReference>
<feature type="transmembrane region" description="Helical" evidence="9">
    <location>
        <begin position="67"/>
        <end position="93"/>
    </location>
</feature>
<evidence type="ECO:0000256" key="2">
    <source>
        <dbReference type="ARBA" id="ARBA00022448"/>
    </source>
</evidence>
<keyword evidence="2 9" id="KW-0813">Transport</keyword>
<keyword evidence="4 9" id="KW-0812">Transmembrane</keyword>
<dbReference type="HAMAP" id="MF_00115">
    <property type="entry name" value="MscL"/>
    <property type="match status" value="1"/>
</dbReference>
<reference evidence="11" key="1">
    <citation type="journal article" date="2019" name="Int. J. Syst. Evol. Microbiol.">
        <title>The Global Catalogue of Microorganisms (GCM) 10K type strain sequencing project: providing services to taxonomists for standard genome sequencing and annotation.</title>
        <authorList>
            <consortium name="The Broad Institute Genomics Platform"/>
            <consortium name="The Broad Institute Genome Sequencing Center for Infectious Disease"/>
            <person name="Wu L."/>
            <person name="Ma J."/>
        </authorList>
    </citation>
    <scope>NUCLEOTIDE SEQUENCE [LARGE SCALE GENOMIC DNA]</scope>
    <source>
        <strain evidence="11">CCUG 43114</strain>
    </source>
</reference>
<organism evidence="10 11">
    <name type="scientific">Aquipuribacter nitratireducens</name>
    <dbReference type="NCBI Taxonomy" id="650104"/>
    <lineage>
        <taxon>Bacteria</taxon>
        <taxon>Bacillati</taxon>
        <taxon>Actinomycetota</taxon>
        <taxon>Actinomycetes</taxon>
        <taxon>Micrococcales</taxon>
        <taxon>Intrasporangiaceae</taxon>
        <taxon>Aquipuribacter</taxon>
    </lineage>
</organism>
<evidence type="ECO:0000256" key="4">
    <source>
        <dbReference type="ARBA" id="ARBA00022692"/>
    </source>
</evidence>
<dbReference type="Pfam" id="PF01741">
    <property type="entry name" value="MscL"/>
    <property type="match status" value="1"/>
</dbReference>
<comment type="subcellular location">
    <subcellularLocation>
        <location evidence="9">Cell membrane</location>
        <topology evidence="9">Multi-pass membrane protein</topology>
    </subcellularLocation>
    <subcellularLocation>
        <location evidence="1">Membrane</location>
        <topology evidence="1">Multi-pass membrane protein</topology>
    </subcellularLocation>
</comment>
<name>A0ABW0GPF4_9MICO</name>
<evidence type="ECO:0000256" key="1">
    <source>
        <dbReference type="ARBA" id="ARBA00004141"/>
    </source>
</evidence>
<keyword evidence="11" id="KW-1185">Reference proteome</keyword>
<keyword evidence="3 9" id="KW-1003">Cell membrane</keyword>
<dbReference type="PANTHER" id="PTHR30266:SF2">
    <property type="entry name" value="LARGE-CONDUCTANCE MECHANOSENSITIVE CHANNEL"/>
    <property type="match status" value="1"/>
</dbReference>
<evidence type="ECO:0000256" key="9">
    <source>
        <dbReference type="HAMAP-Rule" id="MF_00115"/>
    </source>
</evidence>
<comment type="subunit">
    <text evidence="9">Homopentamer.</text>
</comment>
<evidence type="ECO:0000313" key="10">
    <source>
        <dbReference type="EMBL" id="MFC5381834.1"/>
    </source>
</evidence>
<dbReference type="InterPro" id="IPR036019">
    <property type="entry name" value="MscL_channel"/>
</dbReference>
<dbReference type="InterPro" id="IPR001185">
    <property type="entry name" value="MS_channel"/>
</dbReference>
<evidence type="ECO:0000256" key="5">
    <source>
        <dbReference type="ARBA" id="ARBA00022989"/>
    </source>
</evidence>
<evidence type="ECO:0000256" key="8">
    <source>
        <dbReference type="ARBA" id="ARBA00023303"/>
    </source>
</evidence>
<protein>
    <recommendedName>
        <fullName evidence="9">Large-conductance mechanosensitive channel</fullName>
    </recommendedName>
</protein>
<proteinExistence type="inferred from homology"/>
<sequence length="137" mass="14426">MLQGFKEFVLRGNIVELAVAVVIGTAFAALVAGFTENIINPVLAAVGGTGDVPGLSVQLVAGNDATIVNFGAVVAAIIQFLITAAVVYFVFVVPMNRLSALRKQGEVPAEEAPAPDVELLAEIRDLLREQRTERPLA</sequence>
<comment type="similarity">
    <text evidence="9">Belongs to the MscL family.</text>
</comment>
<comment type="function">
    <text evidence="9">Channel that opens in response to stretch forces in the membrane lipid bilayer. May participate in the regulation of osmotic pressure changes within the cell.</text>
</comment>
<dbReference type="EMBL" id="JBHSLD010000013">
    <property type="protein sequence ID" value="MFC5381834.1"/>
    <property type="molecule type" value="Genomic_DNA"/>
</dbReference>
<dbReference type="SUPFAM" id="SSF81330">
    <property type="entry name" value="Gated mechanosensitive channel"/>
    <property type="match status" value="1"/>
</dbReference>
<dbReference type="InterPro" id="IPR037673">
    <property type="entry name" value="MSC/AndL"/>
</dbReference>